<dbReference type="PANTHER" id="PTHR32166">
    <property type="entry name" value="OSJNBA0013A04.12 PROTEIN"/>
    <property type="match status" value="1"/>
</dbReference>
<evidence type="ECO:0000313" key="3">
    <source>
        <dbReference type="Proteomes" id="UP001190700"/>
    </source>
</evidence>
<name>A0AAE0BJE8_9CHLO</name>
<gene>
    <name evidence="2" type="ORF">CYMTET_52934</name>
</gene>
<sequence>MLQQERERVEQDVKHMRGPVERFGSTVVSDGATDGNRRPIINLVDVSPEFVEFVFAMDCTGHTKNARYIADLVTDYIFSLPDPRKVVQVLMDNATRASWPLIEEKCPWVVVGPCEPHVSSLEAGDIMKLPFFKETARQVQVVRKFILNHQKPLVVYLSSRSWQPGSMLHTPEARDYAIDCDLYARVELCLRALAPVIEVLRIADSDGPTASKIQYAKYQAQEKLKRVTVEAGEEPWQPGEYDWEDIMQEVVAIHRYRWDYGYTITQGVGYLLDPEYIDMDQHQDEETMNSFRAFVEKTYLMPAAVAADATDEEQRAYKQARCEVLRQRSACDLQLLEYKLKRGIFARDEVWENAKKISAADFWFMYGQGLKELQLVGMRATAQTSGAGASERGHKLMNVIEDKTRNRLKWDNVESLIIGNNVMNLRKRRKVTYEGHHTPWSEAAEENDGWQDAWREENAAEEARAAELREESIRRAATRSSQLALSAGSRIPPVYDVQAESDSVDTDSVSTRSGRLVRRPVVFS</sequence>
<keyword evidence="3" id="KW-1185">Reference proteome</keyword>
<dbReference type="Pfam" id="PF04937">
    <property type="entry name" value="DUF659"/>
    <property type="match status" value="1"/>
</dbReference>
<dbReference type="InterPro" id="IPR012337">
    <property type="entry name" value="RNaseH-like_sf"/>
</dbReference>
<protein>
    <recommendedName>
        <fullName evidence="1">DUF659 domain-containing protein</fullName>
    </recommendedName>
</protein>
<dbReference type="AlphaFoldDB" id="A0AAE0BJE8"/>
<accession>A0AAE0BJE8</accession>
<comment type="caution">
    <text evidence="2">The sequence shown here is derived from an EMBL/GenBank/DDBJ whole genome shotgun (WGS) entry which is preliminary data.</text>
</comment>
<evidence type="ECO:0000313" key="2">
    <source>
        <dbReference type="EMBL" id="KAK3236960.1"/>
    </source>
</evidence>
<reference evidence="2 3" key="1">
    <citation type="journal article" date="2015" name="Genome Biol. Evol.">
        <title>Comparative Genomics of a Bacterivorous Green Alga Reveals Evolutionary Causalities and Consequences of Phago-Mixotrophic Mode of Nutrition.</title>
        <authorList>
            <person name="Burns J.A."/>
            <person name="Paasch A."/>
            <person name="Narechania A."/>
            <person name="Kim E."/>
        </authorList>
    </citation>
    <scope>NUCLEOTIDE SEQUENCE [LARGE SCALE GENOMIC DNA]</scope>
    <source>
        <strain evidence="2 3">PLY_AMNH</strain>
    </source>
</reference>
<feature type="domain" description="DUF659" evidence="1">
    <location>
        <begin position="1"/>
        <end position="141"/>
    </location>
</feature>
<dbReference type="SUPFAM" id="SSF53098">
    <property type="entry name" value="Ribonuclease H-like"/>
    <property type="match status" value="1"/>
</dbReference>
<dbReference type="Proteomes" id="UP001190700">
    <property type="component" value="Unassembled WGS sequence"/>
</dbReference>
<proteinExistence type="predicted"/>
<evidence type="ECO:0000259" key="1">
    <source>
        <dbReference type="Pfam" id="PF04937"/>
    </source>
</evidence>
<dbReference type="InterPro" id="IPR007021">
    <property type="entry name" value="DUF659"/>
</dbReference>
<dbReference type="PANTHER" id="PTHR32166:SF123">
    <property type="entry name" value="BED-TYPE DOMAIN-CONTAINING PROTEIN"/>
    <property type="match status" value="1"/>
</dbReference>
<organism evidence="2 3">
    <name type="scientific">Cymbomonas tetramitiformis</name>
    <dbReference type="NCBI Taxonomy" id="36881"/>
    <lineage>
        <taxon>Eukaryota</taxon>
        <taxon>Viridiplantae</taxon>
        <taxon>Chlorophyta</taxon>
        <taxon>Pyramimonadophyceae</taxon>
        <taxon>Pyramimonadales</taxon>
        <taxon>Pyramimonadaceae</taxon>
        <taxon>Cymbomonas</taxon>
    </lineage>
</organism>
<dbReference type="EMBL" id="LGRX02034755">
    <property type="protein sequence ID" value="KAK3236960.1"/>
    <property type="molecule type" value="Genomic_DNA"/>
</dbReference>